<evidence type="ECO:0000256" key="5">
    <source>
        <dbReference type="ARBA" id="ARBA00022927"/>
    </source>
</evidence>
<feature type="transmembrane region" description="Helical" evidence="9">
    <location>
        <begin position="113"/>
        <end position="134"/>
    </location>
</feature>
<geneLocation type="plasmid" evidence="11 12">
    <name>unnamed1</name>
</geneLocation>
<dbReference type="Pfam" id="PF01618">
    <property type="entry name" value="MotA_ExbB"/>
    <property type="match status" value="1"/>
</dbReference>
<sequence>MSQLLSPLSLAVFAALGLLSLAMLTVALRKLAQFRKMGVGGGHKAEAALDLWLAGRVNEAVTAARTQKTVLGRILAGVISGLQARPGDTGFAEELGRQTALVELARMGRYMRFLDICVQSAPMLGLLGTVLGMIDAFATLSATQGMADPASLAGGIWTALTTTAAGLALALVASFITTWFESRIDQERIMAEALISAAIYGRVDPAHKG</sequence>
<evidence type="ECO:0000256" key="3">
    <source>
        <dbReference type="ARBA" id="ARBA00022475"/>
    </source>
</evidence>
<evidence type="ECO:0000256" key="2">
    <source>
        <dbReference type="ARBA" id="ARBA00022448"/>
    </source>
</evidence>
<keyword evidence="4 9" id="KW-0812">Transmembrane</keyword>
<evidence type="ECO:0000313" key="11">
    <source>
        <dbReference type="EMBL" id="WRY35436.1"/>
    </source>
</evidence>
<evidence type="ECO:0000313" key="12">
    <source>
        <dbReference type="Proteomes" id="UP001623290"/>
    </source>
</evidence>
<keyword evidence="7 9" id="KW-0472">Membrane</keyword>
<gene>
    <name evidence="11" type="ORF">RPE78_14375</name>
</gene>
<evidence type="ECO:0000256" key="6">
    <source>
        <dbReference type="ARBA" id="ARBA00022989"/>
    </source>
</evidence>
<accession>A0ABZ1E317</accession>
<dbReference type="InterPro" id="IPR050790">
    <property type="entry name" value="ExbB/TolQ_transport"/>
</dbReference>
<keyword evidence="12" id="KW-1185">Reference proteome</keyword>
<keyword evidence="5 8" id="KW-0653">Protein transport</keyword>
<name>A0ABZ1E317_9RHOB</name>
<feature type="transmembrane region" description="Helical" evidence="9">
    <location>
        <begin position="6"/>
        <end position="28"/>
    </location>
</feature>
<dbReference type="RefSeq" id="WP_330647208.1">
    <property type="nucleotide sequence ID" value="NZ_CP135444.1"/>
</dbReference>
<feature type="domain" description="MotA/TolQ/ExbB proton channel" evidence="10">
    <location>
        <begin position="93"/>
        <end position="188"/>
    </location>
</feature>
<dbReference type="PANTHER" id="PTHR30625">
    <property type="entry name" value="PROTEIN TOLQ"/>
    <property type="match status" value="1"/>
</dbReference>
<keyword evidence="6 9" id="KW-1133">Transmembrane helix</keyword>
<keyword evidence="11" id="KW-0614">Plasmid</keyword>
<protein>
    <submittedName>
        <fullName evidence="11">MotA/TolQ/ExbB proton channel family protein</fullName>
    </submittedName>
</protein>
<evidence type="ECO:0000256" key="1">
    <source>
        <dbReference type="ARBA" id="ARBA00004651"/>
    </source>
</evidence>
<keyword evidence="3" id="KW-1003">Cell membrane</keyword>
<proteinExistence type="inferred from homology"/>
<comment type="similarity">
    <text evidence="8">Belongs to the exbB/tolQ family.</text>
</comment>
<dbReference type="InterPro" id="IPR002898">
    <property type="entry name" value="MotA_ExbB_proton_chnl"/>
</dbReference>
<evidence type="ECO:0000259" key="10">
    <source>
        <dbReference type="Pfam" id="PF01618"/>
    </source>
</evidence>
<evidence type="ECO:0000256" key="4">
    <source>
        <dbReference type="ARBA" id="ARBA00022692"/>
    </source>
</evidence>
<dbReference type="PANTHER" id="PTHR30625:SF15">
    <property type="entry name" value="BIOPOLYMER TRANSPORT PROTEIN EXBB"/>
    <property type="match status" value="1"/>
</dbReference>
<keyword evidence="2 8" id="KW-0813">Transport</keyword>
<dbReference type="Proteomes" id="UP001623290">
    <property type="component" value="Plasmid unnamed1"/>
</dbReference>
<dbReference type="EMBL" id="CP135444">
    <property type="protein sequence ID" value="WRY35436.1"/>
    <property type="molecule type" value="Genomic_DNA"/>
</dbReference>
<feature type="transmembrane region" description="Helical" evidence="9">
    <location>
        <begin position="154"/>
        <end position="180"/>
    </location>
</feature>
<organism evidence="11 12">
    <name type="scientific">Thioclava litoralis</name>
    <dbReference type="NCBI Taxonomy" id="3076557"/>
    <lineage>
        <taxon>Bacteria</taxon>
        <taxon>Pseudomonadati</taxon>
        <taxon>Pseudomonadota</taxon>
        <taxon>Alphaproteobacteria</taxon>
        <taxon>Rhodobacterales</taxon>
        <taxon>Paracoccaceae</taxon>
        <taxon>Thioclava</taxon>
    </lineage>
</organism>
<reference evidence="11 12" key="1">
    <citation type="submission" date="2023-09" db="EMBL/GenBank/DDBJ databases">
        <title>Thioclava shenzhenensis sp. nov., a multidrug resistant bacteria-antagonizing species isolated from coastal seawater.</title>
        <authorList>
            <person name="Long M."/>
        </authorList>
    </citation>
    <scope>NUCLEOTIDE SEQUENCE [LARGE SCALE GENOMIC DNA]</scope>
    <source>
        <strain evidence="11 12">FTW29</strain>
        <plasmid evidence="11 12">unnamed1</plasmid>
    </source>
</reference>
<comment type="subcellular location">
    <subcellularLocation>
        <location evidence="1">Cell membrane</location>
        <topology evidence="1">Multi-pass membrane protein</topology>
    </subcellularLocation>
    <subcellularLocation>
        <location evidence="8">Membrane</location>
        <topology evidence="8">Multi-pass membrane protein</topology>
    </subcellularLocation>
</comment>
<evidence type="ECO:0000256" key="8">
    <source>
        <dbReference type="RuleBase" id="RU004057"/>
    </source>
</evidence>
<evidence type="ECO:0000256" key="9">
    <source>
        <dbReference type="SAM" id="Phobius"/>
    </source>
</evidence>
<evidence type="ECO:0000256" key="7">
    <source>
        <dbReference type="ARBA" id="ARBA00023136"/>
    </source>
</evidence>